<feature type="transmembrane region" description="Helical" evidence="1">
    <location>
        <begin position="49"/>
        <end position="68"/>
    </location>
</feature>
<feature type="transmembrane region" description="Helical" evidence="1">
    <location>
        <begin position="207"/>
        <end position="224"/>
    </location>
</feature>
<dbReference type="Proteomes" id="UP001529423">
    <property type="component" value="Unassembled WGS sequence"/>
</dbReference>
<reference evidence="2 3" key="3">
    <citation type="submission" date="2023-06" db="EMBL/GenBank/DDBJ databases">
        <authorList>
            <person name="Zeman M."/>
            <person name="Kubasova T."/>
            <person name="Jahodarova E."/>
            <person name="Nykrynova M."/>
            <person name="Rychlik I."/>
        </authorList>
    </citation>
    <scope>NUCLEOTIDE SEQUENCE [LARGE SCALE GENOMIC DNA]</scope>
    <source>
        <strain evidence="2 3">105_WCHN</strain>
    </source>
</reference>
<accession>A0ABT7VN55</accession>
<organism evidence="2 3">
    <name type="scientific">Limosilactobacillus panis</name>
    <dbReference type="NCBI Taxonomy" id="47493"/>
    <lineage>
        <taxon>Bacteria</taxon>
        <taxon>Bacillati</taxon>
        <taxon>Bacillota</taxon>
        <taxon>Bacilli</taxon>
        <taxon>Lactobacillales</taxon>
        <taxon>Lactobacillaceae</taxon>
        <taxon>Limosilactobacillus</taxon>
    </lineage>
</organism>
<keyword evidence="1" id="KW-1133">Transmembrane helix</keyword>
<feature type="transmembrane region" description="Helical" evidence="1">
    <location>
        <begin position="80"/>
        <end position="104"/>
    </location>
</feature>
<keyword evidence="3" id="KW-1185">Reference proteome</keyword>
<dbReference type="EMBL" id="JAUDEO010000033">
    <property type="protein sequence ID" value="MDM8334174.1"/>
    <property type="molecule type" value="Genomic_DNA"/>
</dbReference>
<keyword evidence="1" id="KW-0472">Membrane</keyword>
<sequence>MKQGMVMKKSIINSRGIIGERLYYCAFVYAIILSFLMSANYVPLLAVSAIRRLIYLAVAMMFFKIYAIDRFELRRIFYKSVILLLAIISWRLARGFNVLLYVSFILGAENVKFRRLIELFFGTVGILLAGTVLISQASIIKDFVYVRDKFHRHSLGIGYPTDMAAYVFYLLLAYYYLHFKQLTWRTYVTVIVLDMIVYGITQARNSFVLILLTVPVVWIAQHASQYHRISRGVASFYWMVVPLAAYCTILLSWLYNKQLRAFILLDRALSGRLNLSHYALQKYGISIFGQHVHENGWGGYKGLKHFNQAGFSYFYIDSSYIRLAVIYGILLGILIIIFMTIIAYRSTLNHEYILAAIIMLVSLHCIVEQHLIDFNYNPFLLALLSTTTLNKTRIIQKTGGNHDSKQ</sequence>
<evidence type="ECO:0000256" key="1">
    <source>
        <dbReference type="SAM" id="Phobius"/>
    </source>
</evidence>
<keyword evidence="1" id="KW-0812">Transmembrane</keyword>
<dbReference type="RefSeq" id="WP_289560509.1">
    <property type="nucleotide sequence ID" value="NZ_JAUDEO010000033.1"/>
</dbReference>
<comment type="caution">
    <text evidence="2">The sequence shown here is derived from an EMBL/GenBank/DDBJ whole genome shotgun (WGS) entry which is preliminary data.</text>
</comment>
<evidence type="ECO:0000313" key="2">
    <source>
        <dbReference type="EMBL" id="MDM8334174.1"/>
    </source>
</evidence>
<evidence type="ECO:0000313" key="3">
    <source>
        <dbReference type="Proteomes" id="UP001529423"/>
    </source>
</evidence>
<gene>
    <name evidence="2" type="ORF">QUW46_06270</name>
</gene>
<feature type="transmembrane region" description="Helical" evidence="1">
    <location>
        <begin position="116"/>
        <end position="134"/>
    </location>
</feature>
<feature type="transmembrane region" description="Helical" evidence="1">
    <location>
        <begin position="320"/>
        <end position="344"/>
    </location>
</feature>
<reference evidence="2 3" key="2">
    <citation type="submission" date="2023-06" db="EMBL/GenBank/DDBJ databases">
        <title>Identification and characterization of horizontal gene transfer across gut microbiota members of farm animals based on homology search.</title>
        <authorList>
            <person name="Schwarzerova J."/>
            <person name="Nykrynova M."/>
            <person name="Jureckova K."/>
            <person name="Cejkova D."/>
            <person name="Rychlik I."/>
        </authorList>
    </citation>
    <scope>NUCLEOTIDE SEQUENCE [LARGE SCALE GENOMIC DNA]</scope>
    <source>
        <strain evidence="2 3">105_WCHN</strain>
    </source>
</reference>
<reference evidence="3" key="1">
    <citation type="submission" date="2023-06" db="EMBL/GenBank/DDBJ databases">
        <title>Identification and characterization of horizontal gene transfer across gut microbiota members of farm animals based on homology search.</title>
        <authorList>
            <person name="Zeman M."/>
            <person name="Kubasova T."/>
            <person name="Jahodarova E."/>
            <person name="Nykrynova M."/>
            <person name="Rychlik I."/>
        </authorList>
    </citation>
    <scope>NUCLEOTIDE SEQUENCE [LARGE SCALE GENOMIC DNA]</scope>
    <source>
        <strain evidence="3">105_WCHN</strain>
    </source>
</reference>
<feature type="transmembrane region" description="Helical" evidence="1">
    <location>
        <begin position="350"/>
        <end position="367"/>
    </location>
</feature>
<evidence type="ECO:0008006" key="4">
    <source>
        <dbReference type="Google" id="ProtNLM"/>
    </source>
</evidence>
<protein>
    <recommendedName>
        <fullName evidence="4">Polymerase</fullName>
    </recommendedName>
</protein>
<name>A0ABT7VN55_9LACO</name>
<feature type="transmembrane region" description="Helical" evidence="1">
    <location>
        <begin position="155"/>
        <end position="176"/>
    </location>
</feature>
<proteinExistence type="predicted"/>
<feature type="transmembrane region" description="Helical" evidence="1">
    <location>
        <begin position="236"/>
        <end position="255"/>
    </location>
</feature>
<feature type="transmembrane region" description="Helical" evidence="1">
    <location>
        <begin position="21"/>
        <end position="43"/>
    </location>
</feature>